<dbReference type="GO" id="GO:0055085">
    <property type="term" value="P:transmembrane transport"/>
    <property type="evidence" value="ECO:0007669"/>
    <property type="project" value="InterPro"/>
</dbReference>
<evidence type="ECO:0000256" key="1">
    <source>
        <dbReference type="ARBA" id="ARBA00004370"/>
    </source>
</evidence>
<evidence type="ECO:0000313" key="7">
    <source>
        <dbReference type="EMBL" id="OIJ27712.1"/>
    </source>
</evidence>
<reference evidence="7" key="1">
    <citation type="submission" date="2016-10" db="EMBL/GenBank/DDBJ databases">
        <title>Draft Genome Sequence of Nocardioides luteus Strain BAFB, an Alkane-Degrading Bacterium Isolated from JP-7 Polluted Soil.</title>
        <authorList>
            <person name="Brown L."/>
            <person name="Ruiz O.N."/>
            <person name="Gunasekera T."/>
        </authorList>
    </citation>
    <scope>NUCLEOTIDE SEQUENCE [LARGE SCALE GENOMIC DNA]</scope>
    <source>
        <strain evidence="7">BAFB</strain>
    </source>
</reference>
<dbReference type="CDD" id="cd00038">
    <property type="entry name" value="CAP_ED"/>
    <property type="match status" value="1"/>
</dbReference>
<evidence type="ECO:0000259" key="6">
    <source>
        <dbReference type="PROSITE" id="PS50042"/>
    </source>
</evidence>
<feature type="transmembrane region" description="Helical" evidence="5">
    <location>
        <begin position="64"/>
        <end position="85"/>
    </location>
</feature>
<evidence type="ECO:0000256" key="4">
    <source>
        <dbReference type="ARBA" id="ARBA00023136"/>
    </source>
</evidence>
<dbReference type="Pfam" id="PF00924">
    <property type="entry name" value="MS_channel_2nd"/>
    <property type="match status" value="1"/>
</dbReference>
<keyword evidence="4 5" id="KW-0472">Membrane</keyword>
<dbReference type="SUPFAM" id="SSF51206">
    <property type="entry name" value="cAMP-binding domain-like"/>
    <property type="match status" value="1"/>
</dbReference>
<keyword evidence="8" id="KW-1185">Reference proteome</keyword>
<keyword evidence="2 5" id="KW-0812">Transmembrane</keyword>
<dbReference type="PANTHER" id="PTHR30566:SF25">
    <property type="entry name" value="INNER MEMBRANE PROTEIN"/>
    <property type="match status" value="1"/>
</dbReference>
<dbReference type="InterPro" id="IPR000595">
    <property type="entry name" value="cNMP-bd_dom"/>
</dbReference>
<comment type="subcellular location">
    <subcellularLocation>
        <location evidence="1">Membrane</location>
    </subcellularLocation>
</comment>
<dbReference type="SUPFAM" id="SSF50182">
    <property type="entry name" value="Sm-like ribonucleoproteins"/>
    <property type="match status" value="1"/>
</dbReference>
<dbReference type="InterPro" id="IPR014710">
    <property type="entry name" value="RmlC-like_jellyroll"/>
</dbReference>
<dbReference type="InterPro" id="IPR023408">
    <property type="entry name" value="MscS_beta-dom_sf"/>
</dbReference>
<dbReference type="Gene3D" id="2.60.120.10">
    <property type="entry name" value="Jelly Rolls"/>
    <property type="match status" value="1"/>
</dbReference>
<proteinExistence type="predicted"/>
<dbReference type="Proteomes" id="UP000033772">
    <property type="component" value="Unassembled WGS sequence"/>
</dbReference>
<sequence>MALIVGLPILLLVLSEVHLRLVRRDSSLAAPVNRLRLWLLPGAALLVLLTQVGHLSADNNGVRIVATVVGVLAVSIALGALNALLFGNAVRGSWRERLPGIFIDLARLVLVVAGAAFVASMVWGFDVGGLWATLGVGSIVIGLALQNAIGSVVSGLLLLFEQPFRLGDTLDVGGVSGRVVEMNWRSTHLDTGSGVQVIPNSSLAAASFTNDSRPTRAHDHTFSLTFGPADPPHEVVETVTTTAAALPSLRPGSVTKVRAAGGGVYDVTLPLATASEAGLASSTLRTRLWYAARRAGLTLDGVAADPRPVADVEAALRSVSTTLELTDEEIEALAPQCSLKTFGAGEHIVRPGRVPTAYGFVASGVVEVTAPAGPASANGSGGAVVVARLDRGQVVTAEALLRESGTLTATAVTLTEVLELPLAVVDQLVVAKHGVARRLSEVADMQRANTPQGQHT</sequence>
<evidence type="ECO:0000256" key="3">
    <source>
        <dbReference type="ARBA" id="ARBA00022989"/>
    </source>
</evidence>
<dbReference type="SMART" id="SM00100">
    <property type="entry name" value="cNMP"/>
    <property type="match status" value="1"/>
</dbReference>
<comment type="caution">
    <text evidence="7">The sequence shown here is derived from an EMBL/GenBank/DDBJ whole genome shotgun (WGS) entry which is preliminary data.</text>
</comment>
<dbReference type="EMBL" id="JZDQ02000007">
    <property type="protein sequence ID" value="OIJ27712.1"/>
    <property type="molecule type" value="Genomic_DNA"/>
</dbReference>
<dbReference type="STRING" id="1844.UG56_006075"/>
<evidence type="ECO:0000256" key="2">
    <source>
        <dbReference type="ARBA" id="ARBA00022692"/>
    </source>
</evidence>
<feature type="transmembrane region" description="Helical" evidence="5">
    <location>
        <begin position="105"/>
        <end position="125"/>
    </location>
</feature>
<evidence type="ECO:0000313" key="8">
    <source>
        <dbReference type="Proteomes" id="UP000033772"/>
    </source>
</evidence>
<dbReference type="PANTHER" id="PTHR30566">
    <property type="entry name" value="YNAI-RELATED MECHANOSENSITIVE ION CHANNEL"/>
    <property type="match status" value="1"/>
</dbReference>
<organism evidence="7 8">
    <name type="scientific">Nocardioides luteus</name>
    <dbReference type="NCBI Taxonomy" id="1844"/>
    <lineage>
        <taxon>Bacteria</taxon>
        <taxon>Bacillati</taxon>
        <taxon>Actinomycetota</taxon>
        <taxon>Actinomycetes</taxon>
        <taxon>Propionibacteriales</taxon>
        <taxon>Nocardioidaceae</taxon>
        <taxon>Nocardioides</taxon>
    </lineage>
</organism>
<feature type="transmembrane region" description="Helical" evidence="5">
    <location>
        <begin position="35"/>
        <end position="52"/>
    </location>
</feature>
<name>A0A1J4NAN9_9ACTN</name>
<dbReference type="Gene3D" id="2.30.30.60">
    <property type="match status" value="1"/>
</dbReference>
<dbReference type="GO" id="GO:0016020">
    <property type="term" value="C:membrane"/>
    <property type="evidence" value="ECO:0007669"/>
    <property type="project" value="UniProtKB-SubCell"/>
</dbReference>
<keyword evidence="3 5" id="KW-1133">Transmembrane helix</keyword>
<dbReference type="Gene3D" id="1.10.287.1260">
    <property type="match status" value="1"/>
</dbReference>
<feature type="transmembrane region" description="Helical" evidence="5">
    <location>
        <begin position="132"/>
        <end position="160"/>
    </location>
</feature>
<dbReference type="Pfam" id="PF00027">
    <property type="entry name" value="cNMP_binding"/>
    <property type="match status" value="1"/>
</dbReference>
<feature type="domain" description="Cyclic nucleotide-binding" evidence="6">
    <location>
        <begin position="321"/>
        <end position="417"/>
    </location>
</feature>
<accession>A0A1J4NAN9</accession>
<dbReference type="InterPro" id="IPR010920">
    <property type="entry name" value="LSM_dom_sf"/>
</dbReference>
<protein>
    <recommendedName>
        <fullName evidence="6">Cyclic nucleotide-binding domain-containing protein</fullName>
    </recommendedName>
</protein>
<evidence type="ECO:0000256" key="5">
    <source>
        <dbReference type="SAM" id="Phobius"/>
    </source>
</evidence>
<dbReference type="InterPro" id="IPR006685">
    <property type="entry name" value="MscS_channel_2nd"/>
</dbReference>
<dbReference type="PROSITE" id="PS50042">
    <property type="entry name" value="CNMP_BINDING_3"/>
    <property type="match status" value="1"/>
</dbReference>
<dbReference type="InterPro" id="IPR018490">
    <property type="entry name" value="cNMP-bd_dom_sf"/>
</dbReference>
<dbReference type="AlphaFoldDB" id="A0A1J4NAN9"/>
<gene>
    <name evidence="7" type="ORF">UG56_006075</name>
</gene>